<evidence type="ECO:0000256" key="1">
    <source>
        <dbReference type="ARBA" id="ARBA00004429"/>
    </source>
</evidence>
<feature type="transmembrane region" description="Helical" evidence="10">
    <location>
        <begin position="437"/>
        <end position="456"/>
    </location>
</feature>
<dbReference type="GO" id="GO:0020037">
    <property type="term" value="F:heme binding"/>
    <property type="evidence" value="ECO:0007669"/>
    <property type="project" value="InterPro"/>
</dbReference>
<reference evidence="13 14" key="1">
    <citation type="submission" date="2018-03" db="EMBL/GenBank/DDBJ databases">
        <title>Aquarubrobacter algicola gen. nov., sp. nov., a novel actinobacterium isolated from shallow eutrophic lake during the end of cyanobacterial harmful algal blooms.</title>
        <authorList>
            <person name="Chun S.J."/>
        </authorList>
    </citation>
    <scope>NUCLEOTIDE SEQUENCE [LARGE SCALE GENOMIC DNA]</scope>
    <source>
        <strain evidence="13 14">Seoho-28</strain>
    </source>
</reference>
<feature type="domain" description="Cytochrome c assembly protein" evidence="11">
    <location>
        <begin position="101"/>
        <end position="307"/>
    </location>
</feature>
<feature type="transmembrane region" description="Helical" evidence="10">
    <location>
        <begin position="219"/>
        <end position="240"/>
    </location>
</feature>
<evidence type="ECO:0000259" key="11">
    <source>
        <dbReference type="Pfam" id="PF01578"/>
    </source>
</evidence>
<dbReference type="InterPro" id="IPR002541">
    <property type="entry name" value="Cyt_c_assembly"/>
</dbReference>
<keyword evidence="14" id="KW-1185">Reference proteome</keyword>
<feature type="transmembrane region" description="Helical" evidence="10">
    <location>
        <begin position="20"/>
        <end position="39"/>
    </location>
</feature>
<comment type="function">
    <text evidence="9">Required for the biogenesis of c-type cytochromes. Possible subunit of a heme lyase.</text>
</comment>
<feature type="transmembrane region" description="Helical" evidence="10">
    <location>
        <begin position="405"/>
        <end position="425"/>
    </location>
</feature>
<evidence type="ECO:0000256" key="4">
    <source>
        <dbReference type="ARBA" id="ARBA00022519"/>
    </source>
</evidence>
<evidence type="ECO:0000256" key="2">
    <source>
        <dbReference type="ARBA" id="ARBA00009186"/>
    </source>
</evidence>
<comment type="subcellular location">
    <subcellularLocation>
        <location evidence="1">Cell inner membrane</location>
        <topology evidence="1">Multi-pass membrane protein</topology>
    </subcellularLocation>
</comment>
<evidence type="ECO:0000256" key="9">
    <source>
        <dbReference type="ARBA" id="ARBA00037230"/>
    </source>
</evidence>
<dbReference type="PANTHER" id="PTHR43653">
    <property type="entry name" value="CYTOCHROME C ASSEMBLY PROTEIN-RELATED"/>
    <property type="match status" value="1"/>
</dbReference>
<evidence type="ECO:0000259" key="12">
    <source>
        <dbReference type="Pfam" id="PF16327"/>
    </source>
</evidence>
<comment type="caution">
    <text evidence="13">The sequence shown here is derived from an EMBL/GenBank/DDBJ whole genome shotgun (WGS) entry which is preliminary data.</text>
</comment>
<evidence type="ECO:0000256" key="6">
    <source>
        <dbReference type="ARBA" id="ARBA00022748"/>
    </source>
</evidence>
<dbReference type="EMBL" id="PYYB01000001">
    <property type="protein sequence ID" value="PTL60310.1"/>
    <property type="molecule type" value="Genomic_DNA"/>
</dbReference>
<dbReference type="InterPro" id="IPR003567">
    <property type="entry name" value="Cyt_c_biogenesis"/>
</dbReference>
<keyword evidence="4" id="KW-0997">Cell inner membrane</keyword>
<keyword evidence="7 10" id="KW-1133">Transmembrane helix</keyword>
<feature type="transmembrane region" description="Helical" evidence="10">
    <location>
        <begin position="288"/>
        <end position="309"/>
    </location>
</feature>
<dbReference type="GO" id="GO:0015232">
    <property type="term" value="F:heme transmembrane transporter activity"/>
    <property type="evidence" value="ECO:0007669"/>
    <property type="project" value="InterPro"/>
</dbReference>
<evidence type="ECO:0000313" key="14">
    <source>
        <dbReference type="Proteomes" id="UP000240739"/>
    </source>
</evidence>
<evidence type="ECO:0000313" key="13">
    <source>
        <dbReference type="EMBL" id="PTL60310.1"/>
    </source>
</evidence>
<feature type="transmembrane region" description="Helical" evidence="10">
    <location>
        <begin position="462"/>
        <end position="480"/>
    </location>
</feature>
<evidence type="ECO:0000256" key="3">
    <source>
        <dbReference type="ARBA" id="ARBA00022475"/>
    </source>
</evidence>
<dbReference type="AlphaFoldDB" id="A0A2T4UM39"/>
<feature type="transmembrane region" description="Helical" evidence="10">
    <location>
        <begin position="93"/>
        <end position="123"/>
    </location>
</feature>
<keyword evidence="8 10" id="KW-0472">Membrane</keyword>
<gene>
    <name evidence="13" type="ORF">C7Y72_12000</name>
</gene>
<keyword evidence="3" id="KW-1003">Cell membrane</keyword>
<feature type="domain" description="Cytochrome c-type biogenesis protein CcmF C-terminal" evidence="12">
    <location>
        <begin position="326"/>
        <end position="700"/>
    </location>
</feature>
<dbReference type="Pfam" id="PF16327">
    <property type="entry name" value="CcmF_C"/>
    <property type="match status" value="1"/>
</dbReference>
<evidence type="ECO:0000256" key="8">
    <source>
        <dbReference type="ARBA" id="ARBA00023136"/>
    </source>
</evidence>
<proteinExistence type="inferred from homology"/>
<dbReference type="Pfam" id="PF01578">
    <property type="entry name" value="Cytochrom_C_asm"/>
    <property type="match status" value="1"/>
</dbReference>
<name>A0A2T4UM39_9ACTN</name>
<dbReference type="PRINTS" id="PR01410">
    <property type="entry name" value="CCBIOGENESIS"/>
</dbReference>
<feature type="transmembrane region" description="Helical" evidence="10">
    <location>
        <begin position="512"/>
        <end position="531"/>
    </location>
</feature>
<feature type="transmembrane region" description="Helical" evidence="10">
    <location>
        <begin position="51"/>
        <end position="73"/>
    </location>
</feature>
<dbReference type="PRINTS" id="PR01411">
    <property type="entry name" value="CCMFBIOGNSIS"/>
</dbReference>
<keyword evidence="5 10" id="KW-0812">Transmembrane</keyword>
<keyword evidence="6" id="KW-0201">Cytochrome c-type biogenesis</keyword>
<feature type="transmembrane region" description="Helical" evidence="10">
    <location>
        <begin position="363"/>
        <end position="385"/>
    </location>
</feature>
<comment type="similarity">
    <text evidence="2">Belongs to the CcmF/CycK/Ccl1/NrfE/CcsA family.</text>
</comment>
<feature type="transmembrane region" description="Helical" evidence="10">
    <location>
        <begin position="186"/>
        <end position="207"/>
    </location>
</feature>
<evidence type="ECO:0000256" key="10">
    <source>
        <dbReference type="SAM" id="Phobius"/>
    </source>
</evidence>
<protein>
    <submittedName>
        <fullName evidence="13">Cytochrome C biogenesis protein</fullName>
    </submittedName>
</protein>
<evidence type="ECO:0000256" key="5">
    <source>
        <dbReference type="ARBA" id="ARBA00022692"/>
    </source>
</evidence>
<organism evidence="13 14">
    <name type="scientific">Paraconexibacter algicola</name>
    <dbReference type="NCBI Taxonomy" id="2133960"/>
    <lineage>
        <taxon>Bacteria</taxon>
        <taxon>Bacillati</taxon>
        <taxon>Actinomycetota</taxon>
        <taxon>Thermoleophilia</taxon>
        <taxon>Solirubrobacterales</taxon>
        <taxon>Paraconexibacteraceae</taxon>
        <taxon>Paraconexibacter</taxon>
    </lineage>
</organism>
<dbReference type="GO" id="GO:0005886">
    <property type="term" value="C:plasma membrane"/>
    <property type="evidence" value="ECO:0007669"/>
    <property type="project" value="UniProtKB-SubCell"/>
</dbReference>
<accession>A0A2T4UM39</accession>
<sequence>MTRWILRCVVHTPGVLLGRALMILGLLAALVGIAVAVRAHRTSDFRMLQVARRSVLAVMGLALGAMLLLEIAYVRDDFSYALVAGNSSATTPLYYKLTAVWSTQAGSLLLWLCVLSVMSAFVVRGATVAHRHLEPIVLGVLLSVCAFFAFLMVVYASPFEASPQGTTVGAGLQPLLRYPLMALHPIALYIGYAGATVPFAFAVAALVTGRLGPSWLVAVRRYGMVAWAFLAAGLVLGSRWSYAELGWGGFWGWDPVENAALLPWLTATAFIHSSVIQERRGMLKVWNVSLVAATFILSLVGTFLVRSGILDSIHAFGASTLGVPFLLLITIVLGGSVALIVWRRPLLRSDHRLDGLLSREMVFLLNNVLLVGLAFVVFWGTFFPLISEAVTGTKSALGPPWFEIYTAPLGIGLVLLLAIGPSLAWQATAWRLWLRALRAPVALGLVVAAVAVVAGVSTASTVVVVLGATVVLATSAQELLRAGRARSTATGHRVPAAVLAVVSRNRRRYGGYLTHIGFVVMLAGVAVAGASSTGKDVRMRPGDSVSVAGYRVNYERPVAQVRSEKITFGARLGVWENGRRLATLSPAREYYPSLDVGSKGVFGRFFDGEATSEIGIRASLGRDLWVAASPDLQTLRSPIDEANRRFATVPPAAQALIITAIAERYVVRAPAVTFRVIVRSGVSWIWIGACLMGAGAFLALRLPRRVRARGGRLRQAVSR</sequence>
<evidence type="ECO:0000256" key="7">
    <source>
        <dbReference type="ARBA" id="ARBA00022989"/>
    </source>
</evidence>
<feature type="transmembrane region" description="Helical" evidence="10">
    <location>
        <begin position="684"/>
        <end position="702"/>
    </location>
</feature>
<dbReference type="InterPro" id="IPR032523">
    <property type="entry name" value="CcmF_C"/>
</dbReference>
<dbReference type="Proteomes" id="UP000240739">
    <property type="component" value="Unassembled WGS sequence"/>
</dbReference>
<dbReference type="PANTHER" id="PTHR43653:SF1">
    <property type="entry name" value="CYTOCHROME C-TYPE BIOGENESIS PROTEIN CCMF"/>
    <property type="match status" value="1"/>
</dbReference>
<feature type="transmembrane region" description="Helical" evidence="10">
    <location>
        <begin position="260"/>
        <end position="276"/>
    </location>
</feature>
<feature type="transmembrane region" description="Helical" evidence="10">
    <location>
        <begin position="321"/>
        <end position="342"/>
    </location>
</feature>
<dbReference type="GO" id="GO:0017004">
    <property type="term" value="P:cytochrome complex assembly"/>
    <property type="evidence" value="ECO:0007669"/>
    <property type="project" value="UniProtKB-KW"/>
</dbReference>
<feature type="transmembrane region" description="Helical" evidence="10">
    <location>
        <begin position="135"/>
        <end position="156"/>
    </location>
</feature>
<dbReference type="InterPro" id="IPR003568">
    <property type="entry name" value="Cyt_c_biogenesis_CcmF"/>
</dbReference>